<dbReference type="eggNOG" id="ENOG502QUDG">
    <property type="taxonomic scope" value="Eukaryota"/>
</dbReference>
<dbReference type="InterPro" id="IPR001480">
    <property type="entry name" value="Bulb-type_lectin_dom"/>
</dbReference>
<name>B9SW97_RICCO</name>
<dbReference type="InterPro" id="IPR000719">
    <property type="entry name" value="Prot_kinase_dom"/>
</dbReference>
<evidence type="ECO:0000256" key="13">
    <source>
        <dbReference type="PIRNR" id="PIRNR000641"/>
    </source>
</evidence>
<dbReference type="GO" id="GO:0005524">
    <property type="term" value="F:ATP binding"/>
    <property type="evidence" value="ECO:0007669"/>
    <property type="project" value="UniProtKB-UniRule"/>
</dbReference>
<dbReference type="SMART" id="SM00220">
    <property type="entry name" value="S_TKc"/>
    <property type="match status" value="1"/>
</dbReference>
<dbReference type="STRING" id="3988.B9SW97"/>
<evidence type="ECO:0000256" key="8">
    <source>
        <dbReference type="ARBA" id="ARBA00022840"/>
    </source>
</evidence>
<evidence type="ECO:0000259" key="18">
    <source>
        <dbReference type="PROSITE" id="PS50948"/>
    </source>
</evidence>
<dbReference type="PIRSF" id="PIRSF000641">
    <property type="entry name" value="SRK"/>
    <property type="match status" value="1"/>
</dbReference>
<dbReference type="InterPro" id="IPR024171">
    <property type="entry name" value="SRK-like_kinase"/>
</dbReference>
<evidence type="ECO:0000259" key="17">
    <source>
        <dbReference type="PROSITE" id="PS50927"/>
    </source>
</evidence>
<evidence type="ECO:0000256" key="11">
    <source>
        <dbReference type="ARBA" id="ARBA00047899"/>
    </source>
</evidence>
<evidence type="ECO:0000256" key="1">
    <source>
        <dbReference type="ARBA" id="ARBA00004251"/>
    </source>
</evidence>
<dbReference type="PROSITE" id="PS00107">
    <property type="entry name" value="PROTEIN_KINASE_ATP"/>
    <property type="match status" value="1"/>
</dbReference>
<comment type="catalytic activity">
    <reaction evidence="11 13">
        <text>L-threonyl-[protein] + ATP = O-phospho-L-threonyl-[protein] + ADP + H(+)</text>
        <dbReference type="Rhea" id="RHEA:46608"/>
        <dbReference type="Rhea" id="RHEA-COMP:11060"/>
        <dbReference type="Rhea" id="RHEA-COMP:11605"/>
        <dbReference type="ChEBI" id="CHEBI:15378"/>
        <dbReference type="ChEBI" id="CHEBI:30013"/>
        <dbReference type="ChEBI" id="CHEBI:30616"/>
        <dbReference type="ChEBI" id="CHEBI:61977"/>
        <dbReference type="ChEBI" id="CHEBI:456216"/>
        <dbReference type="EC" id="2.7.11.1"/>
    </reaction>
</comment>
<keyword evidence="6 13" id="KW-0547">Nucleotide-binding</keyword>
<keyword evidence="2" id="KW-0472">Membrane</keyword>
<keyword evidence="9" id="KW-1015">Disulfide bond</keyword>
<dbReference type="SUPFAM" id="SSF51110">
    <property type="entry name" value="alpha-D-mannose-specific plant lectins"/>
    <property type="match status" value="1"/>
</dbReference>
<keyword evidence="7 13" id="KW-0418">Kinase</keyword>
<dbReference type="FunFam" id="1.10.510.10:FF:000060">
    <property type="entry name" value="G-type lectin S-receptor-like serine/threonine-protein kinase"/>
    <property type="match status" value="1"/>
</dbReference>
<evidence type="ECO:0000256" key="14">
    <source>
        <dbReference type="PROSITE-ProRule" id="PRU10141"/>
    </source>
</evidence>
<evidence type="ECO:0000256" key="10">
    <source>
        <dbReference type="ARBA" id="ARBA00023180"/>
    </source>
</evidence>
<dbReference type="GO" id="GO:0005886">
    <property type="term" value="C:plasma membrane"/>
    <property type="evidence" value="ECO:0000318"/>
    <property type="project" value="GO_Central"/>
</dbReference>
<dbReference type="SMART" id="SM00473">
    <property type="entry name" value="PAN_AP"/>
    <property type="match status" value="1"/>
</dbReference>
<dbReference type="Pfam" id="PF01453">
    <property type="entry name" value="B_lectin"/>
    <property type="match status" value="1"/>
</dbReference>
<feature type="signal peptide" evidence="15">
    <location>
        <begin position="1"/>
        <end position="20"/>
    </location>
</feature>
<keyword evidence="2" id="KW-1003">Cell membrane</keyword>
<dbReference type="FunFam" id="3.30.200.20:FF:000195">
    <property type="entry name" value="G-type lectin S-receptor-like serine/threonine-protein kinase"/>
    <property type="match status" value="1"/>
</dbReference>
<dbReference type="PROSITE" id="PS50011">
    <property type="entry name" value="PROTEIN_KINASE_DOM"/>
    <property type="match status" value="1"/>
</dbReference>
<dbReference type="InterPro" id="IPR036426">
    <property type="entry name" value="Bulb-type_lectin_dom_sf"/>
</dbReference>
<keyword evidence="20" id="KW-1185">Reference proteome</keyword>
<dbReference type="GO" id="GO:0004674">
    <property type="term" value="F:protein serine/threonine kinase activity"/>
    <property type="evidence" value="ECO:0000318"/>
    <property type="project" value="GO_Central"/>
</dbReference>
<proteinExistence type="inferred from homology"/>
<keyword evidence="10" id="KW-0325">Glycoprotein</keyword>
<dbReference type="Pfam" id="PF07714">
    <property type="entry name" value="PK_Tyr_Ser-Thr"/>
    <property type="match status" value="1"/>
</dbReference>
<keyword evidence="8 13" id="KW-0067">ATP-binding</keyword>
<keyword evidence="5 15" id="KW-0732">Signal</keyword>
<dbReference type="InParanoid" id="B9SW97"/>
<gene>
    <name evidence="19" type="ORF">RCOM_0265270</name>
</gene>
<sequence>MAAEILHLHAFLLIIHFTFSTSFDTITLNQPIKDGNLLLSEEKTFTLGFFTPGNSRYRYLGIWYYKIPKQTIVWVANRNSPINGSSGILSVNRDGNLKLYSNHDQQVPVWSTNVSVEVSSTCVAQLLDSGNLVLMEDASKRVLWQSFDYPTDTMLSGMKLGLDRKTGLRRFLTSWRSADDPGIGEYSLELNPTGSPQVFLYKGRKTIWRTIPWRTETYADVRNYTLVDNQDEISISHFIIDDSVILIIVLDYLGIHRHLTWYESEGKWNEIWLAPKYQCGTYGHCGSYSKCNPALVDRVFECDCLPGFEPKNTRVWNILRDGSGGCVRKRLKSYKRCTHGEGFLKVEHVKVPDTSVATWVNMSIKDCEQECRRDCSCNAYANIDIVGKGIGCLMWFGDLIDTVDNLDATSDLYVRVDAVELEHEKNSNYILFCRRTVRDKWKRRFKEINGLTANKVGDSRSHLAIFSHRTILAATNNFSAANKLGQGGFGSVYKGQLANGQEIAVKRLEKNSRQGIEEFKNEVMLIAKLQHKNLVKLLGCCIEEEEPMLIYEYLSNKSLDLLLFDEMRRSILNWKNRFDIIIGIARGILYLHQDSRLRIIHRDLKTSNILLDEEMNPKISDFGIARIFEGKQIQEKTKKIIGTFGYMSPEYIIRGKFSIKSDVYSYGVILLEVIAGKKNNNFCLEDSSSSLIEYAWEMWIEDRALEIIDSSLKESYDSHEALRCIQIGLLCVQANEMDRPTMSNVLLMLSSEISLPSPKQSAFIVSKRFYNDCVREERSCSVNETTITTVVSR</sequence>
<organism evidence="19 20">
    <name type="scientific">Ricinus communis</name>
    <name type="common">Castor bean</name>
    <dbReference type="NCBI Taxonomy" id="3988"/>
    <lineage>
        <taxon>Eukaryota</taxon>
        <taxon>Viridiplantae</taxon>
        <taxon>Streptophyta</taxon>
        <taxon>Embryophyta</taxon>
        <taxon>Tracheophyta</taxon>
        <taxon>Spermatophyta</taxon>
        <taxon>Magnoliopsida</taxon>
        <taxon>eudicotyledons</taxon>
        <taxon>Gunneridae</taxon>
        <taxon>Pentapetalae</taxon>
        <taxon>rosids</taxon>
        <taxon>fabids</taxon>
        <taxon>Malpighiales</taxon>
        <taxon>Euphorbiaceae</taxon>
        <taxon>Acalyphoideae</taxon>
        <taxon>Acalypheae</taxon>
        <taxon>Ricinus</taxon>
    </lineage>
</organism>
<evidence type="ECO:0000256" key="3">
    <source>
        <dbReference type="ARBA" id="ARBA00022527"/>
    </source>
</evidence>
<evidence type="ECO:0000256" key="15">
    <source>
        <dbReference type="SAM" id="SignalP"/>
    </source>
</evidence>
<dbReference type="InterPro" id="IPR011009">
    <property type="entry name" value="Kinase-like_dom_sf"/>
</dbReference>
<evidence type="ECO:0000256" key="6">
    <source>
        <dbReference type="ARBA" id="ARBA00022741"/>
    </source>
</evidence>
<dbReference type="PROSITE" id="PS00108">
    <property type="entry name" value="PROTEIN_KINASE_ST"/>
    <property type="match status" value="1"/>
</dbReference>
<evidence type="ECO:0000313" key="19">
    <source>
        <dbReference type="EMBL" id="EEF32106.1"/>
    </source>
</evidence>
<comment type="similarity">
    <text evidence="13">Belongs to the protein kinase superfamily. Ser/Thr protein kinase family.</text>
</comment>
<dbReference type="Proteomes" id="UP000008311">
    <property type="component" value="Unassembled WGS sequence"/>
</dbReference>
<dbReference type="InterPro" id="IPR017441">
    <property type="entry name" value="Protein_kinase_ATP_BS"/>
</dbReference>
<dbReference type="SUPFAM" id="SSF56112">
    <property type="entry name" value="Protein kinase-like (PK-like)"/>
    <property type="match status" value="1"/>
</dbReference>
<dbReference type="CDD" id="cd01098">
    <property type="entry name" value="PAN_AP_plant"/>
    <property type="match status" value="1"/>
</dbReference>
<protein>
    <recommendedName>
        <fullName evidence="13">Receptor-like serine/threonine-protein kinase</fullName>
        <ecNumber evidence="13">2.7.11.1</ecNumber>
    </recommendedName>
</protein>
<feature type="domain" description="Bulb-type lectin" evidence="17">
    <location>
        <begin position="23"/>
        <end position="147"/>
    </location>
</feature>
<dbReference type="PANTHER" id="PTHR27002:SF839">
    <property type="entry name" value="NON-SPECIFIC SERINE_THREONINE PROTEIN KINASE"/>
    <property type="match status" value="1"/>
</dbReference>
<feature type="domain" description="Apple" evidence="18">
    <location>
        <begin position="337"/>
        <end position="417"/>
    </location>
</feature>
<dbReference type="InterPro" id="IPR003609">
    <property type="entry name" value="Pan_app"/>
</dbReference>
<feature type="binding site" evidence="14">
    <location>
        <position position="506"/>
    </location>
    <ligand>
        <name>ATP</name>
        <dbReference type="ChEBI" id="CHEBI:30616"/>
    </ligand>
</feature>
<feature type="domain" description="Protein kinase" evidence="16">
    <location>
        <begin position="478"/>
        <end position="764"/>
    </location>
</feature>
<feature type="chain" id="PRO_5002889723" description="Receptor-like serine/threonine-protein kinase" evidence="15">
    <location>
        <begin position="21"/>
        <end position="793"/>
    </location>
</feature>
<dbReference type="Gene3D" id="1.10.510.10">
    <property type="entry name" value="Transferase(Phosphotransferase) domain 1"/>
    <property type="match status" value="1"/>
</dbReference>
<dbReference type="PROSITE" id="PS50948">
    <property type="entry name" value="PAN"/>
    <property type="match status" value="1"/>
</dbReference>
<dbReference type="InterPro" id="IPR001245">
    <property type="entry name" value="Ser-Thr/Tyr_kinase_cat_dom"/>
</dbReference>
<keyword evidence="3 13" id="KW-0723">Serine/threonine-protein kinase</keyword>
<dbReference type="GO" id="GO:0006955">
    <property type="term" value="P:immune response"/>
    <property type="evidence" value="ECO:0000318"/>
    <property type="project" value="GO_Central"/>
</dbReference>
<evidence type="ECO:0000259" key="16">
    <source>
        <dbReference type="PROSITE" id="PS50011"/>
    </source>
</evidence>
<evidence type="ECO:0000256" key="5">
    <source>
        <dbReference type="ARBA" id="ARBA00022729"/>
    </source>
</evidence>
<dbReference type="CDD" id="cd00028">
    <property type="entry name" value="B_lectin"/>
    <property type="match status" value="1"/>
</dbReference>
<dbReference type="Pfam" id="PF08276">
    <property type="entry name" value="PAN_2"/>
    <property type="match status" value="1"/>
</dbReference>
<dbReference type="GO" id="GO:0007165">
    <property type="term" value="P:signal transduction"/>
    <property type="evidence" value="ECO:0000318"/>
    <property type="project" value="GO_Central"/>
</dbReference>
<dbReference type="InterPro" id="IPR000858">
    <property type="entry name" value="S_locus_glycoprot_dom"/>
</dbReference>
<dbReference type="Gene3D" id="2.90.10.10">
    <property type="entry name" value="Bulb-type lectin domain"/>
    <property type="match status" value="1"/>
</dbReference>
<dbReference type="EC" id="2.7.11.1" evidence="13"/>
<dbReference type="Gene3D" id="3.30.200.20">
    <property type="entry name" value="Phosphorylase Kinase, domain 1"/>
    <property type="match status" value="1"/>
</dbReference>
<dbReference type="CDD" id="cd14066">
    <property type="entry name" value="STKc_IRAK"/>
    <property type="match status" value="1"/>
</dbReference>
<evidence type="ECO:0000313" key="20">
    <source>
        <dbReference type="Proteomes" id="UP000008311"/>
    </source>
</evidence>
<evidence type="ECO:0000256" key="7">
    <source>
        <dbReference type="ARBA" id="ARBA00022777"/>
    </source>
</evidence>
<evidence type="ECO:0000256" key="2">
    <source>
        <dbReference type="ARBA" id="ARBA00022475"/>
    </source>
</evidence>
<dbReference type="GO" id="GO:0106310">
    <property type="term" value="F:protein serine kinase activity"/>
    <property type="evidence" value="ECO:0007669"/>
    <property type="project" value="RHEA"/>
</dbReference>
<dbReference type="GO" id="GO:0048544">
    <property type="term" value="P:recognition of pollen"/>
    <property type="evidence" value="ECO:0007669"/>
    <property type="project" value="InterPro"/>
</dbReference>
<evidence type="ECO:0000256" key="4">
    <source>
        <dbReference type="ARBA" id="ARBA00022679"/>
    </source>
</evidence>
<dbReference type="InterPro" id="IPR008271">
    <property type="entry name" value="Ser/Thr_kinase_AS"/>
</dbReference>
<dbReference type="AlphaFoldDB" id="B9SW97"/>
<dbReference type="EMBL" id="EQ974194">
    <property type="protein sequence ID" value="EEF32106.1"/>
    <property type="molecule type" value="Genomic_DNA"/>
</dbReference>
<evidence type="ECO:0000256" key="9">
    <source>
        <dbReference type="ARBA" id="ARBA00023157"/>
    </source>
</evidence>
<comment type="catalytic activity">
    <reaction evidence="12 13">
        <text>L-seryl-[protein] + ATP = O-phospho-L-seryl-[protein] + ADP + H(+)</text>
        <dbReference type="Rhea" id="RHEA:17989"/>
        <dbReference type="Rhea" id="RHEA-COMP:9863"/>
        <dbReference type="Rhea" id="RHEA-COMP:11604"/>
        <dbReference type="ChEBI" id="CHEBI:15378"/>
        <dbReference type="ChEBI" id="CHEBI:29999"/>
        <dbReference type="ChEBI" id="CHEBI:30616"/>
        <dbReference type="ChEBI" id="CHEBI:83421"/>
        <dbReference type="ChEBI" id="CHEBI:456216"/>
        <dbReference type="EC" id="2.7.11.1"/>
    </reaction>
</comment>
<dbReference type="FunFam" id="2.90.10.10:FF:000005">
    <property type="entry name" value="G-type lectin S-receptor-like serine/threonine-protein kinase"/>
    <property type="match status" value="1"/>
</dbReference>
<reference evidence="20" key="1">
    <citation type="journal article" date="2010" name="Nat. Biotechnol.">
        <title>Draft genome sequence of the oilseed species Ricinus communis.</title>
        <authorList>
            <person name="Chan A.P."/>
            <person name="Crabtree J."/>
            <person name="Zhao Q."/>
            <person name="Lorenzi H."/>
            <person name="Orvis J."/>
            <person name="Puiu D."/>
            <person name="Melake-Berhan A."/>
            <person name="Jones K.M."/>
            <person name="Redman J."/>
            <person name="Chen G."/>
            <person name="Cahoon E.B."/>
            <person name="Gedil M."/>
            <person name="Stanke M."/>
            <person name="Haas B.J."/>
            <person name="Wortman J.R."/>
            <person name="Fraser-Liggett C.M."/>
            <person name="Ravel J."/>
            <person name="Rabinowicz P.D."/>
        </authorList>
    </citation>
    <scope>NUCLEOTIDE SEQUENCE [LARGE SCALE GENOMIC DNA]</scope>
    <source>
        <strain evidence="20">cv. Hale</strain>
    </source>
</reference>
<dbReference type="Pfam" id="PF00954">
    <property type="entry name" value="S_locus_glycop"/>
    <property type="match status" value="1"/>
</dbReference>
<comment type="subcellular location">
    <subcellularLocation>
        <location evidence="1">Cell membrane</location>
        <topology evidence="1">Single-pass type I membrane protein</topology>
    </subcellularLocation>
</comment>
<evidence type="ECO:0000256" key="12">
    <source>
        <dbReference type="ARBA" id="ARBA00048679"/>
    </source>
</evidence>
<dbReference type="PANTHER" id="PTHR27002">
    <property type="entry name" value="RECEPTOR-LIKE SERINE/THREONINE-PROTEIN KINASE SD1-8"/>
    <property type="match status" value="1"/>
</dbReference>
<dbReference type="SMART" id="SM00108">
    <property type="entry name" value="B_lectin"/>
    <property type="match status" value="1"/>
</dbReference>
<accession>B9SW97</accession>
<keyword evidence="4 13" id="KW-0808">Transferase</keyword>
<dbReference type="PROSITE" id="PS50927">
    <property type="entry name" value="BULB_LECTIN"/>
    <property type="match status" value="1"/>
</dbReference>